<evidence type="ECO:0000259" key="1">
    <source>
        <dbReference type="Pfam" id="PF01636"/>
    </source>
</evidence>
<dbReference type="SUPFAM" id="SSF56112">
    <property type="entry name" value="Protein kinase-like (PK-like)"/>
    <property type="match status" value="1"/>
</dbReference>
<evidence type="ECO:0000313" key="2">
    <source>
        <dbReference type="EMBL" id="GIH24225.1"/>
    </source>
</evidence>
<protein>
    <submittedName>
        <fullName evidence="2">Aminoglycoside phosphotransferase</fullName>
    </submittedName>
</protein>
<dbReference type="Gene3D" id="3.30.200.20">
    <property type="entry name" value="Phosphorylase Kinase, domain 1"/>
    <property type="match status" value="1"/>
</dbReference>
<dbReference type="Pfam" id="PF01636">
    <property type="entry name" value="APH"/>
    <property type="match status" value="1"/>
</dbReference>
<comment type="caution">
    <text evidence="2">The sequence shown here is derived from an EMBL/GenBank/DDBJ whole genome shotgun (WGS) entry which is preliminary data.</text>
</comment>
<dbReference type="InterPro" id="IPR051678">
    <property type="entry name" value="AGP_Transferase"/>
</dbReference>
<evidence type="ECO:0000313" key="3">
    <source>
        <dbReference type="Proteomes" id="UP000640052"/>
    </source>
</evidence>
<dbReference type="PANTHER" id="PTHR21310">
    <property type="entry name" value="AMINOGLYCOSIDE PHOSPHOTRANSFERASE-RELATED-RELATED"/>
    <property type="match status" value="1"/>
</dbReference>
<organism evidence="2 3">
    <name type="scientific">Acrocarpospora phusangensis</name>
    <dbReference type="NCBI Taxonomy" id="1070424"/>
    <lineage>
        <taxon>Bacteria</taxon>
        <taxon>Bacillati</taxon>
        <taxon>Actinomycetota</taxon>
        <taxon>Actinomycetes</taxon>
        <taxon>Streptosporangiales</taxon>
        <taxon>Streptosporangiaceae</taxon>
        <taxon>Acrocarpospora</taxon>
    </lineage>
</organism>
<dbReference type="EMBL" id="BOOA01000016">
    <property type="protein sequence ID" value="GIH24225.1"/>
    <property type="molecule type" value="Genomic_DNA"/>
</dbReference>
<dbReference type="PANTHER" id="PTHR21310:SF42">
    <property type="entry name" value="BIFUNCTIONAL AAC_APH"/>
    <property type="match status" value="1"/>
</dbReference>
<dbReference type="Proteomes" id="UP000640052">
    <property type="component" value="Unassembled WGS sequence"/>
</dbReference>
<name>A0A919QBB9_9ACTN</name>
<gene>
    <name evidence="2" type="ORF">Aph01nite_25350</name>
</gene>
<dbReference type="InterPro" id="IPR002575">
    <property type="entry name" value="Aminoglycoside_PTrfase"/>
</dbReference>
<dbReference type="AlphaFoldDB" id="A0A919QBB9"/>
<accession>A0A919QBB9</accession>
<keyword evidence="3" id="KW-1185">Reference proteome</keyword>
<feature type="domain" description="Aminoglycoside phosphotransferase" evidence="1">
    <location>
        <begin position="52"/>
        <end position="277"/>
    </location>
</feature>
<reference evidence="2" key="1">
    <citation type="submission" date="2021-01" db="EMBL/GenBank/DDBJ databases">
        <title>Whole genome shotgun sequence of Acrocarpospora phusangensis NBRC 108782.</title>
        <authorList>
            <person name="Komaki H."/>
            <person name="Tamura T."/>
        </authorList>
    </citation>
    <scope>NUCLEOTIDE SEQUENCE</scope>
    <source>
        <strain evidence="2">NBRC 108782</strain>
    </source>
</reference>
<dbReference type="Gene3D" id="3.90.1200.10">
    <property type="match status" value="1"/>
</dbReference>
<sequence length="319" mass="34016">MRGGGKGGHTLGVIESPHLDGRAGIDAALVKRLIASQFPQWSALPVTPVEVDGWDNRTYRLGDEMTVRLPTAGGYAPAVEKEDRWLPVLAPSLPVAIPAPLAKGVPGEGYPFSWSIRRWLDGETASLDRIDDLPGFAASAAGFLLALQRADATGGPAAGAHSFYRGAPPARYDEQTRHSLAVLDGHIDTALASAVWDAALQAARSGPPVWFHGDFASGNLLVRDGKLAAVIDFGTSGVGDPACDLVIAWTLFSGESRETFRRAVGQDAATWARARGWALWKALITLAEDLGKDERRAAISRHVIGEVLAEHAGLRRRPE</sequence>
<dbReference type="CDD" id="cd05155">
    <property type="entry name" value="APH_ChoK_like_1"/>
    <property type="match status" value="1"/>
</dbReference>
<dbReference type="InterPro" id="IPR011009">
    <property type="entry name" value="Kinase-like_dom_sf"/>
</dbReference>
<proteinExistence type="predicted"/>